<sequence>MKEGFAVEIPDLTGGFVALLGLKFEEATADHVVISWQVRPELHQPFGIQHGGVYCSVVETAASVGGALWLADRGTVVGVSNQTDFLRPVREGELTAVGTPVHRGRSQQLWQVEITDADERLVARGQVRLQNLSRD</sequence>
<feature type="domain" description="Thioesterase" evidence="3">
    <location>
        <begin position="46"/>
        <end position="123"/>
    </location>
</feature>
<dbReference type="InterPro" id="IPR006683">
    <property type="entry name" value="Thioestr_dom"/>
</dbReference>
<dbReference type="RefSeq" id="WP_110566112.1">
    <property type="nucleotide sequence ID" value="NZ_JBFAPR010000044.1"/>
</dbReference>
<dbReference type="SUPFAM" id="SSF54637">
    <property type="entry name" value="Thioesterase/thiol ester dehydrase-isomerase"/>
    <property type="match status" value="1"/>
</dbReference>
<keyword evidence="2" id="KW-0378">Hydrolase</keyword>
<evidence type="ECO:0000313" key="4">
    <source>
        <dbReference type="EMBL" id="PYC66568.1"/>
    </source>
</evidence>
<organism evidence="4 5">
    <name type="scientific">Micromonospora arborensis</name>
    <dbReference type="NCBI Taxonomy" id="2116518"/>
    <lineage>
        <taxon>Bacteria</taxon>
        <taxon>Bacillati</taxon>
        <taxon>Actinomycetota</taxon>
        <taxon>Actinomycetes</taxon>
        <taxon>Micromonosporales</taxon>
        <taxon>Micromonosporaceae</taxon>
        <taxon>Micromonospora</taxon>
    </lineage>
</organism>
<dbReference type="GO" id="GO:0061522">
    <property type="term" value="F:1,4-dihydroxy-2-naphthoyl-CoA thioesterase activity"/>
    <property type="evidence" value="ECO:0007669"/>
    <property type="project" value="TreeGrafter"/>
</dbReference>
<protein>
    <submittedName>
        <fullName evidence="4">Thioesterase</fullName>
    </submittedName>
</protein>
<evidence type="ECO:0000256" key="2">
    <source>
        <dbReference type="ARBA" id="ARBA00022801"/>
    </source>
</evidence>
<dbReference type="InterPro" id="IPR003736">
    <property type="entry name" value="PAAI_dom"/>
</dbReference>
<accession>A0A318NHT6</accession>
<comment type="caution">
    <text evidence="4">The sequence shown here is derived from an EMBL/GenBank/DDBJ whole genome shotgun (WGS) entry which is preliminary data.</text>
</comment>
<reference evidence="4 5" key="1">
    <citation type="submission" date="2018-03" db="EMBL/GenBank/DDBJ databases">
        <title>Bioinformatic expansion and discovery of thiopeptide antibiotics.</title>
        <authorList>
            <person name="Schwalen C.J."/>
            <person name="Hudson G.A."/>
            <person name="Mitchell D.A."/>
        </authorList>
    </citation>
    <scope>NUCLEOTIDE SEQUENCE [LARGE SCALE GENOMIC DNA]</scope>
    <source>
        <strain evidence="4 5">NRRL 8041</strain>
    </source>
</reference>
<evidence type="ECO:0000256" key="1">
    <source>
        <dbReference type="ARBA" id="ARBA00008324"/>
    </source>
</evidence>
<keyword evidence="5" id="KW-1185">Reference proteome</keyword>
<dbReference type="Proteomes" id="UP000248333">
    <property type="component" value="Unassembled WGS sequence"/>
</dbReference>
<evidence type="ECO:0000313" key="5">
    <source>
        <dbReference type="Proteomes" id="UP000248333"/>
    </source>
</evidence>
<dbReference type="Pfam" id="PF03061">
    <property type="entry name" value="4HBT"/>
    <property type="match status" value="1"/>
</dbReference>
<dbReference type="EMBL" id="PYBV01000033">
    <property type="protein sequence ID" value="PYC66568.1"/>
    <property type="molecule type" value="Genomic_DNA"/>
</dbReference>
<dbReference type="NCBIfam" id="TIGR00369">
    <property type="entry name" value="unchar_dom_1"/>
    <property type="match status" value="1"/>
</dbReference>
<evidence type="ECO:0000259" key="3">
    <source>
        <dbReference type="Pfam" id="PF03061"/>
    </source>
</evidence>
<dbReference type="CDD" id="cd03443">
    <property type="entry name" value="PaaI_thioesterase"/>
    <property type="match status" value="1"/>
</dbReference>
<dbReference type="Gene3D" id="3.10.129.10">
    <property type="entry name" value="Hotdog Thioesterase"/>
    <property type="match status" value="1"/>
</dbReference>
<dbReference type="PANTHER" id="PTHR43240:SF5">
    <property type="entry name" value="1,4-DIHYDROXY-2-NAPHTHOYL-COA THIOESTERASE 1"/>
    <property type="match status" value="1"/>
</dbReference>
<comment type="similarity">
    <text evidence="1">Belongs to the thioesterase PaaI family.</text>
</comment>
<name>A0A318NHT6_9ACTN</name>
<dbReference type="InterPro" id="IPR029069">
    <property type="entry name" value="HotDog_dom_sf"/>
</dbReference>
<dbReference type="PANTHER" id="PTHR43240">
    <property type="entry name" value="1,4-DIHYDROXY-2-NAPHTHOYL-COA THIOESTERASE 1"/>
    <property type="match status" value="1"/>
</dbReference>
<dbReference type="GO" id="GO:0005829">
    <property type="term" value="C:cytosol"/>
    <property type="evidence" value="ECO:0007669"/>
    <property type="project" value="TreeGrafter"/>
</dbReference>
<proteinExistence type="inferred from homology"/>
<dbReference type="AlphaFoldDB" id="A0A318NHT6"/>
<gene>
    <name evidence="4" type="ORF">C7C45_24775</name>
</gene>
<dbReference type="OrthoDB" id="9798208at2"/>